<name>A0A2T0W502_9RHOB</name>
<evidence type="ECO:0000313" key="8">
    <source>
        <dbReference type="EMBL" id="PRY80556.1"/>
    </source>
</evidence>
<dbReference type="PANTHER" id="PTHR21248:SF12">
    <property type="entry name" value="CARDIOLIPIN SYNTHASE C"/>
    <property type="match status" value="1"/>
</dbReference>
<dbReference type="GO" id="GO:0005576">
    <property type="term" value="C:extracellular region"/>
    <property type="evidence" value="ECO:0007669"/>
    <property type="project" value="UniProtKB-SubCell"/>
</dbReference>
<evidence type="ECO:0000256" key="4">
    <source>
        <dbReference type="ARBA" id="ARBA00022525"/>
    </source>
</evidence>
<dbReference type="AlphaFoldDB" id="A0A2T0W502"/>
<accession>A0A2T0W502</accession>
<keyword evidence="4" id="KW-0964">Secreted</keyword>
<dbReference type="Pfam" id="PF13091">
    <property type="entry name" value="PLDc_2"/>
    <property type="match status" value="2"/>
</dbReference>
<feature type="domain" description="PLD phosphodiesterase" evidence="7">
    <location>
        <begin position="406"/>
        <end position="433"/>
    </location>
</feature>
<evidence type="ECO:0000256" key="3">
    <source>
        <dbReference type="ARBA" id="ARBA00018392"/>
    </source>
</evidence>
<organism evidence="8 9">
    <name type="scientific">Yoonia maritima</name>
    <dbReference type="NCBI Taxonomy" id="1435347"/>
    <lineage>
        <taxon>Bacteria</taxon>
        <taxon>Pseudomonadati</taxon>
        <taxon>Pseudomonadota</taxon>
        <taxon>Alphaproteobacteria</taxon>
        <taxon>Rhodobacterales</taxon>
        <taxon>Paracoccaceae</taxon>
        <taxon>Yoonia</taxon>
    </lineage>
</organism>
<protein>
    <recommendedName>
        <fullName evidence="3">Phospholipase D</fullName>
    </recommendedName>
    <alternativeName>
        <fullName evidence="5">Choline phosphatase</fullName>
    </alternativeName>
</protein>
<dbReference type="RefSeq" id="WP_106354225.1">
    <property type="nucleotide sequence ID" value="NZ_PVTP01000001.1"/>
</dbReference>
<evidence type="ECO:0000256" key="6">
    <source>
        <dbReference type="SAM" id="Phobius"/>
    </source>
</evidence>
<reference evidence="8 9" key="1">
    <citation type="submission" date="2018-03" db="EMBL/GenBank/DDBJ databases">
        <title>Genomic Encyclopedia of Archaeal and Bacterial Type Strains, Phase II (KMG-II): from individual species to whole genera.</title>
        <authorList>
            <person name="Goeker M."/>
        </authorList>
    </citation>
    <scope>NUCLEOTIDE SEQUENCE [LARGE SCALE GENOMIC DNA]</scope>
    <source>
        <strain evidence="8 9">DSM 101533</strain>
    </source>
</reference>
<comment type="caution">
    <text evidence="8">The sequence shown here is derived from an EMBL/GenBank/DDBJ whole genome shotgun (WGS) entry which is preliminary data.</text>
</comment>
<dbReference type="Proteomes" id="UP000238007">
    <property type="component" value="Unassembled WGS sequence"/>
</dbReference>
<dbReference type="PANTHER" id="PTHR21248">
    <property type="entry name" value="CARDIOLIPIN SYNTHASE"/>
    <property type="match status" value="1"/>
</dbReference>
<dbReference type="GO" id="GO:0032049">
    <property type="term" value="P:cardiolipin biosynthetic process"/>
    <property type="evidence" value="ECO:0007669"/>
    <property type="project" value="UniProtKB-ARBA"/>
</dbReference>
<evidence type="ECO:0000313" key="9">
    <source>
        <dbReference type="Proteomes" id="UP000238007"/>
    </source>
</evidence>
<keyword evidence="6" id="KW-0812">Transmembrane</keyword>
<dbReference type="SMART" id="SM00155">
    <property type="entry name" value="PLDc"/>
    <property type="match status" value="2"/>
</dbReference>
<evidence type="ECO:0000256" key="2">
    <source>
        <dbReference type="ARBA" id="ARBA00004613"/>
    </source>
</evidence>
<proteinExistence type="predicted"/>
<feature type="transmembrane region" description="Helical" evidence="6">
    <location>
        <begin position="6"/>
        <end position="26"/>
    </location>
</feature>
<evidence type="ECO:0000256" key="5">
    <source>
        <dbReference type="ARBA" id="ARBA00029594"/>
    </source>
</evidence>
<comment type="function">
    <text evidence="1">Could be a virulence factor.</text>
</comment>
<dbReference type="SUPFAM" id="SSF56024">
    <property type="entry name" value="Phospholipase D/nuclease"/>
    <property type="match status" value="2"/>
</dbReference>
<sequence>MIADVLVFLFWIGAAVASVAIASFFAHRSYRRFLQKSRGASSTALPRTAPPTPLDAQLDPLEQRHTEETGLRLLLGNTDAFTARAQTAAQAGRSLDLMYYIWKTDIAGWLLIDALVAAADRGVRIRLLLDDVNVQGFDRTFLALTQHPLIEVRLFNPTRNRGQALRRMGEMLLGLARFNRRMHGKMWITDGRLAIIGGRNIGDTYFSASSGTRNSVDADVMFVGPKVAEVSNVFDSYWNLGLSLPIAALWPALRASPRAFRSRLARHIQSEASRDYKMKVAHGRSLDCFLTDGLYWTKKVQLLADPPDKAYDLHTAPWMDTAIAAILDTAKTDVQLITPYFVPGADGIAGLTNLMTRGVKVSLVTNALSATDLITVYGAYRHFREPMLAAGARVFEFSKPAIAGYKRDVVHSKVFMIDGQQGIIGSLNFDLRSAYINTELGLLFEAPPLMAELRVMFDTLSAPEQAYQVTRTGRALQWAVTRPGQPRVMTVEPEAGWSKRAVSWIVGQLPIRKYL</sequence>
<keyword evidence="9" id="KW-1185">Reference proteome</keyword>
<dbReference type="EMBL" id="PVTP01000001">
    <property type="protein sequence ID" value="PRY80556.1"/>
    <property type="molecule type" value="Genomic_DNA"/>
</dbReference>
<dbReference type="InterPro" id="IPR025202">
    <property type="entry name" value="PLD-like_dom"/>
</dbReference>
<dbReference type="CDD" id="cd09111">
    <property type="entry name" value="PLDc_ymdC_like_1"/>
    <property type="match status" value="1"/>
</dbReference>
<dbReference type="CDD" id="cd09113">
    <property type="entry name" value="PLDc_ymdC_like_2"/>
    <property type="match status" value="1"/>
</dbReference>
<feature type="domain" description="PLD phosphodiesterase" evidence="7">
    <location>
        <begin position="178"/>
        <end position="205"/>
    </location>
</feature>
<evidence type="ECO:0000259" key="7">
    <source>
        <dbReference type="PROSITE" id="PS50035"/>
    </source>
</evidence>
<dbReference type="OrthoDB" id="9814092at2"/>
<keyword evidence="6" id="KW-1133">Transmembrane helix</keyword>
<comment type="subcellular location">
    <subcellularLocation>
        <location evidence="2">Secreted</location>
    </subcellularLocation>
</comment>
<dbReference type="GO" id="GO:0030572">
    <property type="term" value="F:phosphatidyltransferase activity"/>
    <property type="evidence" value="ECO:0007669"/>
    <property type="project" value="UniProtKB-ARBA"/>
</dbReference>
<dbReference type="PROSITE" id="PS50035">
    <property type="entry name" value="PLD"/>
    <property type="match status" value="2"/>
</dbReference>
<dbReference type="InterPro" id="IPR001736">
    <property type="entry name" value="PLipase_D/transphosphatidylase"/>
</dbReference>
<gene>
    <name evidence="8" type="ORF">CLV80_101411</name>
</gene>
<evidence type="ECO:0000256" key="1">
    <source>
        <dbReference type="ARBA" id="ARBA00003145"/>
    </source>
</evidence>
<dbReference type="Gene3D" id="3.30.870.10">
    <property type="entry name" value="Endonuclease Chain A"/>
    <property type="match status" value="2"/>
</dbReference>
<keyword evidence="6" id="KW-0472">Membrane</keyword>